<evidence type="ECO:0008006" key="4">
    <source>
        <dbReference type="Google" id="ProtNLM"/>
    </source>
</evidence>
<evidence type="ECO:0000313" key="2">
    <source>
        <dbReference type="EMBL" id="KAJ8888970.1"/>
    </source>
</evidence>
<name>A0ABQ9HY38_9NEOP</name>
<proteinExistence type="predicted"/>
<feature type="region of interest" description="Disordered" evidence="1">
    <location>
        <begin position="219"/>
        <end position="241"/>
    </location>
</feature>
<evidence type="ECO:0000256" key="1">
    <source>
        <dbReference type="SAM" id="MobiDB-lite"/>
    </source>
</evidence>
<dbReference type="Proteomes" id="UP001159363">
    <property type="component" value="Chromosome 3"/>
</dbReference>
<comment type="caution">
    <text evidence="2">The sequence shown here is derived from an EMBL/GenBank/DDBJ whole genome shotgun (WGS) entry which is preliminary data.</text>
</comment>
<gene>
    <name evidence="2" type="ORF">PR048_008464</name>
</gene>
<protein>
    <recommendedName>
        <fullName evidence="4">Nucleic-acid-binding protein from transposon X-element</fullName>
    </recommendedName>
</protein>
<organism evidence="2 3">
    <name type="scientific">Dryococelus australis</name>
    <dbReference type="NCBI Taxonomy" id="614101"/>
    <lineage>
        <taxon>Eukaryota</taxon>
        <taxon>Metazoa</taxon>
        <taxon>Ecdysozoa</taxon>
        <taxon>Arthropoda</taxon>
        <taxon>Hexapoda</taxon>
        <taxon>Insecta</taxon>
        <taxon>Pterygota</taxon>
        <taxon>Neoptera</taxon>
        <taxon>Polyneoptera</taxon>
        <taxon>Phasmatodea</taxon>
        <taxon>Verophasmatodea</taxon>
        <taxon>Anareolatae</taxon>
        <taxon>Phasmatidae</taxon>
        <taxon>Eurycanthinae</taxon>
        <taxon>Dryococelus</taxon>
    </lineage>
</organism>
<keyword evidence="3" id="KW-1185">Reference proteome</keyword>
<reference evidence="2 3" key="1">
    <citation type="submission" date="2023-02" db="EMBL/GenBank/DDBJ databases">
        <title>LHISI_Scaffold_Assembly.</title>
        <authorList>
            <person name="Stuart O.P."/>
            <person name="Cleave R."/>
            <person name="Magrath M.J.L."/>
            <person name="Mikheyev A.S."/>
        </authorList>
    </citation>
    <scope>NUCLEOTIDE SEQUENCE [LARGE SCALE GENOMIC DNA]</scope>
    <source>
        <strain evidence="2">Daus_M_001</strain>
        <tissue evidence="2">Leg muscle</tissue>
    </source>
</reference>
<dbReference type="EMBL" id="JARBHB010000003">
    <property type="protein sequence ID" value="KAJ8888970.1"/>
    <property type="molecule type" value="Genomic_DNA"/>
</dbReference>
<feature type="compositionally biased region" description="Polar residues" evidence="1">
    <location>
        <begin position="219"/>
        <end position="233"/>
    </location>
</feature>
<accession>A0ABQ9HY38</accession>
<sequence length="241" mass="27997">MVPIIIDKTLDYKRLITLLNAEIGPQYKITFTQQGIKVLTTTTHAYNTAKDALKKQNIHFYTFTPREEKSHSTIFKGLPASIDIDIIKQELTEHHIHLKYIEQFTSKTGQVPERTIRKQGIFKVIIPDYETELLHKIDEINRTTVYWEEYQPRTAPIPQCANCQSQRMKCKQEKLEEHYHTKSCLKPATILANCVNCKGQHPANYRQCSAFIAAKNSRPKQNCNTTENQTQPMKHNIQDKQ</sequence>
<evidence type="ECO:0000313" key="3">
    <source>
        <dbReference type="Proteomes" id="UP001159363"/>
    </source>
</evidence>